<dbReference type="HAMAP" id="MF_01337_B">
    <property type="entry name" value="Ribosomal_uL18_B"/>
    <property type="match status" value="1"/>
</dbReference>
<evidence type="ECO:0000256" key="2">
    <source>
        <dbReference type="ARBA" id="ARBA00022730"/>
    </source>
</evidence>
<evidence type="ECO:0000256" key="7">
    <source>
        <dbReference type="HAMAP-Rule" id="MF_01337"/>
    </source>
</evidence>
<dbReference type="GO" id="GO:0008097">
    <property type="term" value="F:5S rRNA binding"/>
    <property type="evidence" value="ECO:0007669"/>
    <property type="project" value="TreeGrafter"/>
</dbReference>
<dbReference type="InterPro" id="IPR004389">
    <property type="entry name" value="Ribosomal_uL18_bac-type"/>
</dbReference>
<keyword evidence="4 7" id="KW-0689">Ribosomal protein</keyword>
<dbReference type="NCBIfam" id="TIGR00060">
    <property type="entry name" value="L18_bact"/>
    <property type="match status" value="1"/>
</dbReference>
<accession>A0A1F8API2</accession>
<dbReference type="Gene3D" id="3.30.420.100">
    <property type="match status" value="1"/>
</dbReference>
<evidence type="ECO:0000256" key="6">
    <source>
        <dbReference type="ARBA" id="ARBA00035197"/>
    </source>
</evidence>
<protein>
    <recommendedName>
        <fullName evidence="6 7">Large ribosomal subunit protein uL18</fullName>
    </recommendedName>
</protein>
<sequence>MNKRENRIKRKRRVRSKIFGTKERPRISVFRSSKHIYAQLVNDDKGETLAFASSKGFKIEQTKGKLGIAVMVGEKLAGLAKLKKVTMAVFDKGGYKFHGRVKALAEGARRGGLKF</sequence>
<reference evidence="8 9" key="1">
    <citation type="journal article" date="2016" name="Nat. Commun.">
        <title>Thousands of microbial genomes shed light on interconnected biogeochemical processes in an aquifer system.</title>
        <authorList>
            <person name="Anantharaman K."/>
            <person name="Brown C.T."/>
            <person name="Hug L.A."/>
            <person name="Sharon I."/>
            <person name="Castelle C.J."/>
            <person name="Probst A.J."/>
            <person name="Thomas B.C."/>
            <person name="Singh A."/>
            <person name="Wilkins M.J."/>
            <person name="Karaoz U."/>
            <person name="Brodie E.L."/>
            <person name="Williams K.H."/>
            <person name="Hubbard S.S."/>
            <person name="Banfield J.F."/>
        </authorList>
    </citation>
    <scope>NUCLEOTIDE SEQUENCE [LARGE SCALE GENOMIC DNA]</scope>
</reference>
<keyword evidence="2 7" id="KW-0699">rRNA-binding</keyword>
<name>A0A1F8API2_9BACT</name>
<evidence type="ECO:0000256" key="1">
    <source>
        <dbReference type="ARBA" id="ARBA00007116"/>
    </source>
</evidence>
<comment type="function">
    <text evidence="7">This is one of the proteins that bind and probably mediate the attachment of the 5S RNA into the large ribosomal subunit, where it forms part of the central protuberance.</text>
</comment>
<evidence type="ECO:0000256" key="3">
    <source>
        <dbReference type="ARBA" id="ARBA00022884"/>
    </source>
</evidence>
<evidence type="ECO:0000256" key="4">
    <source>
        <dbReference type="ARBA" id="ARBA00022980"/>
    </source>
</evidence>
<dbReference type="EMBL" id="MGGW01000021">
    <property type="protein sequence ID" value="OGM53663.1"/>
    <property type="molecule type" value="Genomic_DNA"/>
</dbReference>
<dbReference type="GO" id="GO:0003735">
    <property type="term" value="F:structural constituent of ribosome"/>
    <property type="evidence" value="ECO:0007669"/>
    <property type="project" value="InterPro"/>
</dbReference>
<dbReference type="Pfam" id="PF00861">
    <property type="entry name" value="Ribosomal_L18p"/>
    <property type="match status" value="1"/>
</dbReference>
<dbReference type="SUPFAM" id="SSF53137">
    <property type="entry name" value="Translational machinery components"/>
    <property type="match status" value="1"/>
</dbReference>
<comment type="similarity">
    <text evidence="1 7">Belongs to the universal ribosomal protein uL18 family.</text>
</comment>
<comment type="caution">
    <text evidence="8">The sequence shown here is derived from an EMBL/GenBank/DDBJ whole genome shotgun (WGS) entry which is preliminary data.</text>
</comment>
<dbReference type="InterPro" id="IPR005484">
    <property type="entry name" value="Ribosomal_uL18_bac/plant/anim"/>
</dbReference>
<keyword evidence="5 7" id="KW-0687">Ribonucleoprotein</keyword>
<dbReference type="Proteomes" id="UP000178603">
    <property type="component" value="Unassembled WGS sequence"/>
</dbReference>
<evidence type="ECO:0000313" key="8">
    <source>
        <dbReference type="EMBL" id="OGM53663.1"/>
    </source>
</evidence>
<keyword evidence="3 7" id="KW-0694">RNA-binding</keyword>
<comment type="subunit">
    <text evidence="7">Part of the 50S ribosomal subunit; part of the 5S rRNA/L5/L18/L25 subcomplex. Contacts the 5S and 23S rRNAs.</text>
</comment>
<dbReference type="GO" id="GO:0022625">
    <property type="term" value="C:cytosolic large ribosomal subunit"/>
    <property type="evidence" value="ECO:0007669"/>
    <property type="project" value="TreeGrafter"/>
</dbReference>
<evidence type="ECO:0000313" key="9">
    <source>
        <dbReference type="Proteomes" id="UP000178603"/>
    </source>
</evidence>
<dbReference type="AlphaFoldDB" id="A0A1F8API2"/>
<dbReference type="InterPro" id="IPR057268">
    <property type="entry name" value="Ribosomal_L18"/>
</dbReference>
<dbReference type="GO" id="GO:0006412">
    <property type="term" value="P:translation"/>
    <property type="evidence" value="ECO:0007669"/>
    <property type="project" value="UniProtKB-UniRule"/>
</dbReference>
<evidence type="ECO:0000256" key="5">
    <source>
        <dbReference type="ARBA" id="ARBA00023274"/>
    </source>
</evidence>
<organism evidence="8 9">
    <name type="scientific">Candidatus Woesebacteria bacterium RIFCSPHIGHO2_12_FULL_41_24</name>
    <dbReference type="NCBI Taxonomy" id="1802510"/>
    <lineage>
        <taxon>Bacteria</taxon>
        <taxon>Candidatus Woeseibacteriota</taxon>
    </lineage>
</organism>
<dbReference type="PANTHER" id="PTHR12899">
    <property type="entry name" value="39S RIBOSOMAL PROTEIN L18, MITOCHONDRIAL"/>
    <property type="match status" value="1"/>
</dbReference>
<dbReference type="CDD" id="cd00432">
    <property type="entry name" value="Ribosomal_L18_L5e"/>
    <property type="match status" value="1"/>
</dbReference>
<proteinExistence type="inferred from homology"/>
<dbReference type="PANTHER" id="PTHR12899:SF3">
    <property type="entry name" value="LARGE RIBOSOMAL SUBUNIT PROTEIN UL18M"/>
    <property type="match status" value="1"/>
</dbReference>
<dbReference type="FunFam" id="3.30.420.100:FF:000001">
    <property type="entry name" value="50S ribosomal protein L18"/>
    <property type="match status" value="1"/>
</dbReference>
<gene>
    <name evidence="7" type="primary">rplR</name>
    <name evidence="8" type="ORF">A3E44_02165</name>
</gene>